<accession>A0A813UL13</accession>
<proteinExistence type="predicted"/>
<feature type="transmembrane region" description="Helical" evidence="3">
    <location>
        <begin position="95"/>
        <end position="114"/>
    </location>
</feature>
<dbReference type="AlphaFoldDB" id="A0A813UL13"/>
<evidence type="ECO:0000259" key="4">
    <source>
        <dbReference type="Pfam" id="PF00024"/>
    </source>
</evidence>
<reference evidence="5" key="1">
    <citation type="submission" date="2021-02" db="EMBL/GenBank/DDBJ databases">
        <authorList>
            <person name="Nowell W R."/>
        </authorList>
    </citation>
    <scope>NUCLEOTIDE SEQUENCE</scope>
</reference>
<keyword evidence="1" id="KW-0880">Kelch repeat</keyword>
<evidence type="ECO:0000256" key="3">
    <source>
        <dbReference type="SAM" id="Phobius"/>
    </source>
</evidence>
<feature type="domain" description="Apple" evidence="4">
    <location>
        <begin position="132"/>
        <end position="176"/>
    </location>
</feature>
<feature type="transmembrane region" description="Helical" evidence="3">
    <location>
        <begin position="70"/>
        <end position="88"/>
    </location>
</feature>
<dbReference type="InterPro" id="IPR015915">
    <property type="entry name" value="Kelch-typ_b-propeller"/>
</dbReference>
<dbReference type="SMART" id="SM00612">
    <property type="entry name" value="Kelch"/>
    <property type="match status" value="2"/>
</dbReference>
<dbReference type="InterPro" id="IPR003609">
    <property type="entry name" value="Pan_app"/>
</dbReference>
<keyword evidence="3" id="KW-0812">Transmembrane</keyword>
<evidence type="ECO:0000256" key="1">
    <source>
        <dbReference type="ARBA" id="ARBA00022441"/>
    </source>
</evidence>
<organism evidence="5 6">
    <name type="scientific">Adineta ricciae</name>
    <name type="common">Rotifer</name>
    <dbReference type="NCBI Taxonomy" id="249248"/>
    <lineage>
        <taxon>Eukaryota</taxon>
        <taxon>Metazoa</taxon>
        <taxon>Spiralia</taxon>
        <taxon>Gnathifera</taxon>
        <taxon>Rotifera</taxon>
        <taxon>Eurotatoria</taxon>
        <taxon>Bdelloidea</taxon>
        <taxon>Adinetida</taxon>
        <taxon>Adinetidae</taxon>
        <taxon>Adineta</taxon>
    </lineage>
</organism>
<dbReference type="InterPro" id="IPR006652">
    <property type="entry name" value="Kelch_1"/>
</dbReference>
<dbReference type="SUPFAM" id="SSF117281">
    <property type="entry name" value="Kelch motif"/>
    <property type="match status" value="1"/>
</dbReference>
<dbReference type="PANTHER" id="PTHR46344:SF27">
    <property type="entry name" value="KELCH REPEAT SUPERFAMILY PROTEIN"/>
    <property type="match status" value="1"/>
</dbReference>
<dbReference type="InterPro" id="IPR037293">
    <property type="entry name" value="Gal_Oxidase_central_sf"/>
</dbReference>
<dbReference type="Proteomes" id="UP000663828">
    <property type="component" value="Unassembled WGS sequence"/>
</dbReference>
<comment type="caution">
    <text evidence="5">The sequence shown here is derived from an EMBL/GenBank/DDBJ whole genome shotgun (WGS) entry which is preliminary data.</text>
</comment>
<keyword evidence="3" id="KW-1133">Transmembrane helix</keyword>
<dbReference type="Pfam" id="PF01344">
    <property type="entry name" value="Kelch_1"/>
    <property type="match status" value="2"/>
</dbReference>
<feature type="transmembrane region" description="Helical" evidence="3">
    <location>
        <begin position="33"/>
        <end position="58"/>
    </location>
</feature>
<evidence type="ECO:0000313" key="6">
    <source>
        <dbReference type="Proteomes" id="UP000663828"/>
    </source>
</evidence>
<protein>
    <recommendedName>
        <fullName evidence="4">Apple domain-containing protein</fullName>
    </recommendedName>
</protein>
<gene>
    <name evidence="5" type="ORF">XAT740_LOCUS4318</name>
</gene>
<dbReference type="Gene3D" id="2.130.10.80">
    <property type="entry name" value="Galactose oxidase/kelch, beta-propeller"/>
    <property type="match status" value="2"/>
</dbReference>
<keyword evidence="2" id="KW-0677">Repeat</keyword>
<dbReference type="Pfam" id="PF00024">
    <property type="entry name" value="PAN_1"/>
    <property type="match status" value="1"/>
</dbReference>
<keyword evidence="6" id="KW-1185">Reference proteome</keyword>
<dbReference type="EMBL" id="CAJNOR010000176">
    <property type="protein sequence ID" value="CAF0828169.1"/>
    <property type="molecule type" value="Genomic_DNA"/>
</dbReference>
<evidence type="ECO:0000256" key="2">
    <source>
        <dbReference type="ARBA" id="ARBA00022737"/>
    </source>
</evidence>
<evidence type="ECO:0000313" key="5">
    <source>
        <dbReference type="EMBL" id="CAF0828169.1"/>
    </source>
</evidence>
<sequence length="341" mass="37730">MREDVDTTDTVDISSDHPLIRPNHFEIEQIRQFLLILLGICLAFAVVYLIMSTVGWAITTSSYGKDERLQIFEAIVSILFYGFGLLVAKNYKQKVLMIYLLIPLMNAITVSQIHRSSIYKTNSSCASVSNITWSGDVSIQSCIWECTHQEQCQTVVYYHDNKTCLLFRGDCQSGEIVSSGNIRASVICHRRNQGSNNQCPTRKWVMTKNMNVLRHQHTASILYDGTAVLVAGGYHSSSLKSVELYNSSTNSWTVTGSMNTGRHKHTASVLSNGTLLVVGGYNGNCINSAELYDASKGNWSMIENMVVARRFHTTSILSNGIVLVAGGQGNNSDALNSSELY</sequence>
<dbReference type="PANTHER" id="PTHR46344">
    <property type="entry name" value="OS02G0202900 PROTEIN"/>
    <property type="match status" value="1"/>
</dbReference>
<name>A0A813UL13_ADIRI</name>
<keyword evidence="3" id="KW-0472">Membrane</keyword>